<dbReference type="EMBL" id="AP013066">
    <property type="protein sequence ID" value="BAN35087.1"/>
    <property type="molecule type" value="Genomic_DNA"/>
</dbReference>
<evidence type="ECO:0000256" key="1">
    <source>
        <dbReference type="ARBA" id="ARBA00010476"/>
    </source>
</evidence>
<dbReference type="eggNOG" id="COG1076">
    <property type="taxonomic scope" value="Bacteria"/>
</dbReference>
<dbReference type="CDD" id="cd06257">
    <property type="entry name" value="DnaJ"/>
    <property type="match status" value="1"/>
</dbReference>
<dbReference type="HOGENOM" id="CLU_068529_2_1_4"/>
<dbReference type="PANTHER" id="PTHR14021:SF15">
    <property type="entry name" value="IRON-SULFUR CLUSTER CO-CHAPERONE PROTEIN HSCB"/>
    <property type="match status" value="1"/>
</dbReference>
<dbReference type="OrthoDB" id="287587at2"/>
<comment type="similarity">
    <text evidence="1 4">Belongs to the HscB family.</text>
</comment>
<reference evidence="6 7" key="1">
    <citation type="journal article" date="2012" name="Appl. Environ. Microbiol.">
        <title>Draft genome sequence of a psychrotolerant sulfur-oxidizing bacterium, Sulfuricella denitrificans skB26, and proteomic insights into cold adaptation.</title>
        <authorList>
            <person name="Watanabe T."/>
            <person name="Kojima H."/>
            <person name="Fukui M."/>
        </authorList>
    </citation>
    <scope>NUCLEOTIDE SEQUENCE [LARGE SCALE GENOMIC DNA]</scope>
    <source>
        <strain evidence="7">skB26</strain>
    </source>
</reference>
<name>S6B360_SULDS</name>
<accession>S6B360</accession>
<keyword evidence="7" id="KW-1185">Reference proteome</keyword>
<dbReference type="GO" id="GO:0044571">
    <property type="term" value="P:[2Fe-2S] cluster assembly"/>
    <property type="evidence" value="ECO:0007669"/>
    <property type="project" value="InterPro"/>
</dbReference>
<dbReference type="RefSeq" id="WP_009205959.1">
    <property type="nucleotide sequence ID" value="NC_022357.1"/>
</dbReference>
<comment type="subunit">
    <text evidence="4">Interacts with HscA and stimulates its ATPase activity.</text>
</comment>
<evidence type="ECO:0000313" key="7">
    <source>
        <dbReference type="Proteomes" id="UP000015559"/>
    </source>
</evidence>
<keyword evidence="2 4" id="KW-0143">Chaperone</keyword>
<dbReference type="SUPFAM" id="SSF47144">
    <property type="entry name" value="HSC20 (HSCB), C-terminal oligomerisation domain"/>
    <property type="match status" value="1"/>
</dbReference>
<proteinExistence type="inferred from homology"/>
<dbReference type="GO" id="GO:0001671">
    <property type="term" value="F:ATPase activator activity"/>
    <property type="evidence" value="ECO:0007669"/>
    <property type="project" value="InterPro"/>
</dbReference>
<sequence length="177" mass="20664">MNFDFSRNHFELFGIPPLYQIDTIQLEQAYRDIQSQIHPDKFAHLSDAERRLSMQWSTQANEAYQTLRQPLGRARYLLHLNGVDIHEETNTAMSPAFLMQQMEWREAIGEARAANDAPELEHLSGQLRAEIQVQQHQLADLLDKEKNYPKAAEIVRELKFMEKLREEINYALEALDA</sequence>
<gene>
    <name evidence="4" type="primary">hscB</name>
    <name evidence="6" type="ORF">SCD_n01258</name>
</gene>
<evidence type="ECO:0000256" key="4">
    <source>
        <dbReference type="HAMAP-Rule" id="MF_00682"/>
    </source>
</evidence>
<dbReference type="PROSITE" id="PS50076">
    <property type="entry name" value="DNAJ_2"/>
    <property type="match status" value="1"/>
</dbReference>
<protein>
    <recommendedName>
        <fullName evidence="4">Co-chaperone protein HscB homolog</fullName>
    </recommendedName>
</protein>
<dbReference type="GO" id="GO:0051259">
    <property type="term" value="P:protein complex oligomerization"/>
    <property type="evidence" value="ECO:0007669"/>
    <property type="project" value="InterPro"/>
</dbReference>
<dbReference type="GO" id="GO:0051087">
    <property type="term" value="F:protein-folding chaperone binding"/>
    <property type="evidence" value="ECO:0007669"/>
    <property type="project" value="InterPro"/>
</dbReference>
<organism evidence="6 7">
    <name type="scientific">Sulfuricella denitrificans (strain DSM 22764 / NBRC 105220 / skB26)</name>
    <dbReference type="NCBI Taxonomy" id="1163617"/>
    <lineage>
        <taxon>Bacteria</taxon>
        <taxon>Pseudomonadati</taxon>
        <taxon>Pseudomonadota</taxon>
        <taxon>Betaproteobacteria</taxon>
        <taxon>Nitrosomonadales</taxon>
        <taxon>Sulfuricellaceae</taxon>
        <taxon>Sulfuricella</taxon>
    </lineage>
</organism>
<dbReference type="InterPro" id="IPR001623">
    <property type="entry name" value="DnaJ_domain"/>
</dbReference>
<evidence type="ECO:0000259" key="5">
    <source>
        <dbReference type="PROSITE" id="PS50076"/>
    </source>
</evidence>
<dbReference type="GO" id="GO:0006457">
    <property type="term" value="P:protein folding"/>
    <property type="evidence" value="ECO:0007669"/>
    <property type="project" value="UniProtKB-UniRule"/>
</dbReference>
<evidence type="ECO:0000256" key="2">
    <source>
        <dbReference type="ARBA" id="ARBA00023186"/>
    </source>
</evidence>
<dbReference type="Gene3D" id="1.10.287.110">
    <property type="entry name" value="DnaJ domain"/>
    <property type="match status" value="1"/>
</dbReference>
<dbReference type="SMART" id="SM00271">
    <property type="entry name" value="DnaJ"/>
    <property type="match status" value="1"/>
</dbReference>
<dbReference type="NCBIfam" id="TIGR00714">
    <property type="entry name" value="hscB"/>
    <property type="match status" value="1"/>
</dbReference>
<dbReference type="Proteomes" id="UP000015559">
    <property type="component" value="Chromosome"/>
</dbReference>
<dbReference type="InterPro" id="IPR009073">
    <property type="entry name" value="HscB_oligo_C"/>
</dbReference>
<dbReference type="STRING" id="1163617.SCD_n01258"/>
<evidence type="ECO:0000256" key="3">
    <source>
        <dbReference type="ARBA" id="ARBA00025596"/>
    </source>
</evidence>
<dbReference type="SUPFAM" id="SSF46565">
    <property type="entry name" value="Chaperone J-domain"/>
    <property type="match status" value="1"/>
</dbReference>
<dbReference type="PANTHER" id="PTHR14021">
    <property type="entry name" value="IRON-SULFUR CLUSTER CO-CHAPERONE PROTEIN HSCB"/>
    <property type="match status" value="1"/>
</dbReference>
<dbReference type="GO" id="GO:1990230">
    <property type="term" value="C:iron-sulfur cluster transfer complex"/>
    <property type="evidence" value="ECO:0007669"/>
    <property type="project" value="TreeGrafter"/>
</dbReference>
<evidence type="ECO:0000313" key="6">
    <source>
        <dbReference type="EMBL" id="BAN35087.1"/>
    </source>
</evidence>
<feature type="domain" description="J" evidence="5">
    <location>
        <begin position="8"/>
        <end position="80"/>
    </location>
</feature>
<dbReference type="InterPro" id="IPR004640">
    <property type="entry name" value="HscB"/>
</dbReference>
<dbReference type="InterPro" id="IPR036869">
    <property type="entry name" value="J_dom_sf"/>
</dbReference>
<dbReference type="AlphaFoldDB" id="S6B360"/>
<dbReference type="Pfam" id="PF07743">
    <property type="entry name" value="HSCB_C"/>
    <property type="match status" value="1"/>
</dbReference>
<dbReference type="NCBIfam" id="NF002935">
    <property type="entry name" value="PRK03578.1"/>
    <property type="match status" value="1"/>
</dbReference>
<comment type="function">
    <text evidence="3 4">Co-chaperone involved in the maturation of iron-sulfur cluster-containing proteins. Seems to help targeting proteins to be folded toward HscA.</text>
</comment>
<dbReference type="InterPro" id="IPR036386">
    <property type="entry name" value="HscB_C_sf"/>
</dbReference>
<dbReference type="Gene3D" id="1.20.1280.20">
    <property type="entry name" value="HscB, C-terminal domain"/>
    <property type="match status" value="1"/>
</dbReference>
<dbReference type="HAMAP" id="MF_00682">
    <property type="entry name" value="HscB"/>
    <property type="match status" value="1"/>
</dbReference>
<dbReference type="KEGG" id="sdr:SCD_n01258"/>